<accession>A0AAV4D356</accession>
<keyword evidence="2" id="KW-1185">Reference proteome</keyword>
<dbReference type="AlphaFoldDB" id="A0AAV4D356"/>
<evidence type="ECO:0000313" key="1">
    <source>
        <dbReference type="EMBL" id="GFO38621.1"/>
    </source>
</evidence>
<reference evidence="1 2" key="1">
    <citation type="journal article" date="2021" name="Elife">
        <title>Chloroplast acquisition without the gene transfer in kleptoplastic sea slugs, Plakobranchus ocellatus.</title>
        <authorList>
            <person name="Maeda T."/>
            <person name="Takahashi S."/>
            <person name="Yoshida T."/>
            <person name="Shimamura S."/>
            <person name="Takaki Y."/>
            <person name="Nagai Y."/>
            <person name="Toyoda A."/>
            <person name="Suzuki Y."/>
            <person name="Arimoto A."/>
            <person name="Ishii H."/>
            <person name="Satoh N."/>
            <person name="Nishiyama T."/>
            <person name="Hasebe M."/>
            <person name="Maruyama T."/>
            <person name="Minagawa J."/>
            <person name="Obokata J."/>
            <person name="Shigenobu S."/>
        </authorList>
    </citation>
    <scope>NUCLEOTIDE SEQUENCE [LARGE SCALE GENOMIC DNA]</scope>
</reference>
<organism evidence="1 2">
    <name type="scientific">Plakobranchus ocellatus</name>
    <dbReference type="NCBI Taxonomy" id="259542"/>
    <lineage>
        <taxon>Eukaryota</taxon>
        <taxon>Metazoa</taxon>
        <taxon>Spiralia</taxon>
        <taxon>Lophotrochozoa</taxon>
        <taxon>Mollusca</taxon>
        <taxon>Gastropoda</taxon>
        <taxon>Heterobranchia</taxon>
        <taxon>Euthyneura</taxon>
        <taxon>Panpulmonata</taxon>
        <taxon>Sacoglossa</taxon>
        <taxon>Placobranchoidea</taxon>
        <taxon>Plakobranchidae</taxon>
        <taxon>Plakobranchus</taxon>
    </lineage>
</organism>
<sequence>MEGWQVSIFAALHLVQDLHTNHDIKFLLTSRLNQDFIENLFSVILRKGGQRDNSNIGQFTSALQQVMVDSLMVASTRKSCKNDLYIFVFGLQNIAPSSRCCSL</sequence>
<evidence type="ECO:0000313" key="2">
    <source>
        <dbReference type="Proteomes" id="UP000735302"/>
    </source>
</evidence>
<comment type="caution">
    <text evidence="1">The sequence shown here is derived from an EMBL/GenBank/DDBJ whole genome shotgun (WGS) entry which is preliminary data.</text>
</comment>
<proteinExistence type="predicted"/>
<gene>
    <name evidence="1" type="ORF">PoB_006512600</name>
</gene>
<protein>
    <submittedName>
        <fullName evidence="1">Transposable element p transposase</fullName>
    </submittedName>
</protein>
<dbReference type="EMBL" id="BLXT01007329">
    <property type="protein sequence ID" value="GFO38621.1"/>
    <property type="molecule type" value="Genomic_DNA"/>
</dbReference>
<name>A0AAV4D356_9GAST</name>
<dbReference type="Proteomes" id="UP000735302">
    <property type="component" value="Unassembled WGS sequence"/>
</dbReference>